<dbReference type="RefSeq" id="WP_344951793.1">
    <property type="nucleotide sequence ID" value="NZ_BAAAZR010000049.1"/>
</dbReference>
<comment type="caution">
    <text evidence="1">The sequence shown here is derived from an EMBL/GenBank/DDBJ whole genome shotgun (WGS) entry which is preliminary data.</text>
</comment>
<organism evidence="1 2">
    <name type="scientific">Sphaerisporangium flaviroseum</name>
    <dbReference type="NCBI Taxonomy" id="509199"/>
    <lineage>
        <taxon>Bacteria</taxon>
        <taxon>Bacillati</taxon>
        <taxon>Actinomycetota</taxon>
        <taxon>Actinomycetes</taxon>
        <taxon>Streptosporangiales</taxon>
        <taxon>Streptosporangiaceae</taxon>
        <taxon>Sphaerisporangium</taxon>
    </lineage>
</organism>
<dbReference type="EMBL" id="BAAAZR010000049">
    <property type="protein sequence ID" value="GAA3840976.1"/>
    <property type="molecule type" value="Genomic_DNA"/>
</dbReference>
<reference evidence="2" key="1">
    <citation type="journal article" date="2019" name="Int. J. Syst. Evol. Microbiol.">
        <title>The Global Catalogue of Microorganisms (GCM) 10K type strain sequencing project: providing services to taxonomists for standard genome sequencing and annotation.</title>
        <authorList>
            <consortium name="The Broad Institute Genomics Platform"/>
            <consortium name="The Broad Institute Genome Sequencing Center for Infectious Disease"/>
            <person name="Wu L."/>
            <person name="Ma J."/>
        </authorList>
    </citation>
    <scope>NUCLEOTIDE SEQUENCE [LARGE SCALE GENOMIC DNA]</scope>
    <source>
        <strain evidence="2">JCM 16908</strain>
    </source>
</reference>
<protein>
    <submittedName>
        <fullName evidence="1">Uncharacterized protein</fullName>
    </submittedName>
</protein>
<proteinExistence type="predicted"/>
<name>A0ABP7JE92_9ACTN</name>
<keyword evidence="2" id="KW-1185">Reference proteome</keyword>
<evidence type="ECO:0000313" key="2">
    <source>
        <dbReference type="Proteomes" id="UP001500888"/>
    </source>
</evidence>
<dbReference type="Proteomes" id="UP001500888">
    <property type="component" value="Unassembled WGS sequence"/>
</dbReference>
<accession>A0ABP7JE92</accession>
<evidence type="ECO:0000313" key="1">
    <source>
        <dbReference type="EMBL" id="GAA3840976.1"/>
    </source>
</evidence>
<gene>
    <name evidence="1" type="ORF">GCM10022226_74250</name>
</gene>
<sequence length="81" mass="8727">MTKRSELVDNARAEALFVSRIPTGTTPSRAEATEAIRLAVRGCHGTRGCAAAMATAYGDSPETASVRMRWARDVVLTVYAR</sequence>